<dbReference type="EMBL" id="BQTA01000004">
    <property type="protein sequence ID" value="GKJ91226.1"/>
    <property type="molecule type" value="Genomic_DNA"/>
</dbReference>
<protein>
    <submittedName>
        <fullName evidence="1">Uncharacterized protein</fullName>
    </submittedName>
</protein>
<name>A0A9P3UFC1_KLEVA</name>
<proteinExistence type="predicted"/>
<evidence type="ECO:0000313" key="2">
    <source>
        <dbReference type="Proteomes" id="UP001060507"/>
    </source>
</evidence>
<dbReference type="Proteomes" id="UP001060507">
    <property type="component" value="Unassembled WGS sequence"/>
</dbReference>
<sequence>MLSKHGLEHPKYLTRLTGSEYYWLIIHPPDELKNSKPVIKTENILMNFNRLGLRLKTLTTYQKHLFFFLNQ</sequence>
<reference evidence="1" key="1">
    <citation type="journal article" date="2022" name="J. Appl. Microbiol.">
        <title>PCR-based ORF typing of Klebsiella pneumoniae for rapid identification of global clones and transmission events.</title>
        <authorList>
            <person name="Nonogaki R."/>
            <person name="Iijima A."/>
            <person name="Kawamura K."/>
            <person name="Kayama S."/>
            <person name="Sugai M."/>
            <person name="Yagi T."/>
            <person name="Arakawa Y."/>
            <person name="Doi Y."/>
            <person name="Suzuki M."/>
        </authorList>
    </citation>
    <scope>NUCLEOTIDE SEQUENCE</scope>
    <source>
        <strain evidence="1">NUKP-37</strain>
    </source>
</reference>
<organism evidence="1 2">
    <name type="scientific">Klebsiella variicola</name>
    <dbReference type="NCBI Taxonomy" id="244366"/>
    <lineage>
        <taxon>Bacteria</taxon>
        <taxon>Pseudomonadati</taxon>
        <taxon>Pseudomonadota</taxon>
        <taxon>Gammaproteobacteria</taxon>
        <taxon>Enterobacterales</taxon>
        <taxon>Enterobacteriaceae</taxon>
        <taxon>Klebsiella/Raoultella group</taxon>
        <taxon>Klebsiella</taxon>
        <taxon>Klebsiella pneumoniae complex</taxon>
    </lineage>
</organism>
<evidence type="ECO:0000313" key="1">
    <source>
        <dbReference type="EMBL" id="GKJ91226.1"/>
    </source>
</evidence>
<comment type="caution">
    <text evidence="1">The sequence shown here is derived from an EMBL/GenBank/DDBJ whole genome shotgun (WGS) entry which is preliminary data.</text>
</comment>
<dbReference type="AlphaFoldDB" id="A0A9P3UFC1"/>
<accession>A0A9P3UFC1</accession>
<gene>
    <name evidence="1" type="ORF">NUKP37_19190</name>
</gene>